<evidence type="ECO:0000259" key="1">
    <source>
        <dbReference type="Pfam" id="PF12867"/>
    </source>
</evidence>
<dbReference type="AlphaFoldDB" id="A0A6B1DBW9"/>
<feature type="domain" description="DinB-like" evidence="1">
    <location>
        <begin position="67"/>
        <end position="203"/>
    </location>
</feature>
<name>A0A6B1DBW9_9CHLR</name>
<accession>A0A6B1DBW9</accession>
<dbReference type="EMBL" id="VXMH01000104">
    <property type="protein sequence ID" value="MYC97106.1"/>
    <property type="molecule type" value="Genomic_DNA"/>
</dbReference>
<dbReference type="InterPro" id="IPR034660">
    <property type="entry name" value="DinB/YfiT-like"/>
</dbReference>
<dbReference type="Pfam" id="PF12867">
    <property type="entry name" value="DinB_2"/>
    <property type="match status" value="1"/>
</dbReference>
<organism evidence="2">
    <name type="scientific">Caldilineaceae bacterium SB0661_bin_32</name>
    <dbReference type="NCBI Taxonomy" id="2605255"/>
    <lineage>
        <taxon>Bacteria</taxon>
        <taxon>Bacillati</taxon>
        <taxon>Chloroflexota</taxon>
        <taxon>Caldilineae</taxon>
        <taxon>Caldilineales</taxon>
        <taxon>Caldilineaceae</taxon>
    </lineage>
</organism>
<evidence type="ECO:0000313" key="2">
    <source>
        <dbReference type="EMBL" id="MYC97106.1"/>
    </source>
</evidence>
<comment type="caution">
    <text evidence="2">The sequence shown here is derived from an EMBL/GenBank/DDBJ whole genome shotgun (WGS) entry which is preliminary data.</text>
</comment>
<sequence>MQASHCQSCAGGPRMLAGFGCGTMLAEIVAGNLFGRQDREGAQVPFFRRSKERKHDMTQVAVEVHRQIRSSIHTAVEGLSAEQLHEMPDGFDNNIAWNLGHIMVVQQRILYGSSGLPLSVSEAMIPLYLPNTSPADWQTAPDAEALVAMLMPQQEQLEADFAAGRFSENEFSVFTTRSGLALGDLDATLTFNIYHESQHYGFILALINLVG</sequence>
<reference evidence="2" key="1">
    <citation type="submission" date="2019-09" db="EMBL/GenBank/DDBJ databases">
        <title>Characterisation of the sponge microbiome using genome-centric metagenomics.</title>
        <authorList>
            <person name="Engelberts J.P."/>
            <person name="Robbins S.J."/>
            <person name="De Goeij J.M."/>
            <person name="Aranda M."/>
            <person name="Bell S.C."/>
            <person name="Webster N.S."/>
        </authorList>
    </citation>
    <scope>NUCLEOTIDE SEQUENCE</scope>
    <source>
        <strain evidence="2">SB0661_bin_32</strain>
    </source>
</reference>
<gene>
    <name evidence="2" type="ORF">F4X14_19280</name>
</gene>
<protein>
    <submittedName>
        <fullName evidence="2">DinB family protein</fullName>
    </submittedName>
</protein>
<dbReference type="SUPFAM" id="SSF109854">
    <property type="entry name" value="DinB/YfiT-like putative metalloenzymes"/>
    <property type="match status" value="1"/>
</dbReference>
<dbReference type="InterPro" id="IPR024775">
    <property type="entry name" value="DinB-like"/>
</dbReference>
<dbReference type="Gene3D" id="1.20.120.450">
    <property type="entry name" value="dinb family like domain"/>
    <property type="match status" value="1"/>
</dbReference>
<proteinExistence type="predicted"/>